<evidence type="ECO:0000313" key="2">
    <source>
        <dbReference type="EMBL" id="KAF2883747.1"/>
    </source>
</evidence>
<dbReference type="EMBL" id="VTPC01090298">
    <property type="protein sequence ID" value="KAF2883747.1"/>
    <property type="molecule type" value="Genomic_DNA"/>
</dbReference>
<organism evidence="2 3">
    <name type="scientific">Ignelater luminosus</name>
    <name type="common">Cucubano</name>
    <name type="synonym">Pyrophorus luminosus</name>
    <dbReference type="NCBI Taxonomy" id="2038154"/>
    <lineage>
        <taxon>Eukaryota</taxon>
        <taxon>Metazoa</taxon>
        <taxon>Ecdysozoa</taxon>
        <taxon>Arthropoda</taxon>
        <taxon>Hexapoda</taxon>
        <taxon>Insecta</taxon>
        <taxon>Pterygota</taxon>
        <taxon>Neoptera</taxon>
        <taxon>Endopterygota</taxon>
        <taxon>Coleoptera</taxon>
        <taxon>Polyphaga</taxon>
        <taxon>Elateriformia</taxon>
        <taxon>Elateroidea</taxon>
        <taxon>Elateridae</taxon>
        <taxon>Agrypninae</taxon>
        <taxon>Pyrophorini</taxon>
        <taxon>Ignelater</taxon>
    </lineage>
</organism>
<dbReference type="AlphaFoldDB" id="A0A8K0CGR8"/>
<dbReference type="OrthoDB" id="6777693at2759"/>
<accession>A0A8K0CGR8</accession>
<sequence length="160" mass="18625">MVYAEDGKSVTDIFITPPYSYKLTDKDSNDESESVPDNFSRRQLRAEAEVRGAAGESADGPPNEDHIFQETNQQSTCREGKDLTYDFSTHRIFNGSREATRRYALAKNCPDHCRKTKVLHCHLGDIGYNELSRKRYYWTSEDDMRNHTVYNAMRRDRFLK</sequence>
<dbReference type="Proteomes" id="UP000801492">
    <property type="component" value="Unassembled WGS sequence"/>
</dbReference>
<reference evidence="2" key="1">
    <citation type="submission" date="2019-08" db="EMBL/GenBank/DDBJ databases">
        <title>The genome of the North American firefly Photinus pyralis.</title>
        <authorList>
            <consortium name="Photinus pyralis genome working group"/>
            <person name="Fallon T.R."/>
            <person name="Sander Lower S.E."/>
            <person name="Weng J.-K."/>
        </authorList>
    </citation>
    <scope>NUCLEOTIDE SEQUENCE</scope>
    <source>
        <strain evidence="2">TRF0915ILg1</strain>
        <tissue evidence="2">Whole body</tissue>
    </source>
</reference>
<protein>
    <submittedName>
        <fullName evidence="2">Uncharacterized protein</fullName>
    </submittedName>
</protein>
<feature type="region of interest" description="Disordered" evidence="1">
    <location>
        <begin position="21"/>
        <end position="67"/>
    </location>
</feature>
<evidence type="ECO:0000313" key="3">
    <source>
        <dbReference type="Proteomes" id="UP000801492"/>
    </source>
</evidence>
<keyword evidence="3" id="KW-1185">Reference proteome</keyword>
<gene>
    <name evidence="2" type="ORF">ILUMI_22436</name>
</gene>
<comment type="caution">
    <text evidence="2">The sequence shown here is derived from an EMBL/GenBank/DDBJ whole genome shotgun (WGS) entry which is preliminary data.</text>
</comment>
<evidence type="ECO:0000256" key="1">
    <source>
        <dbReference type="SAM" id="MobiDB-lite"/>
    </source>
</evidence>
<proteinExistence type="predicted"/>
<name>A0A8K0CGR8_IGNLU</name>